<dbReference type="Pfam" id="PF01095">
    <property type="entry name" value="Pectinesterase"/>
    <property type="match status" value="2"/>
</dbReference>
<dbReference type="InterPro" id="IPR033131">
    <property type="entry name" value="Pectinesterase_Asp_AS"/>
</dbReference>
<evidence type="ECO:0000256" key="4">
    <source>
        <dbReference type="ARBA" id="ARBA00007786"/>
    </source>
</evidence>
<sequence>MANIKAVIGSFAAVLVVAAVMAVVGTVYTYRHKPPPPSSDDPTSIKSLCGQTDYSELCMRTVGGHVNSSAAQPKAIIRAAFEAAVVSVSDAHRLSDNVSAGAADEFNRNAFADCKSLLDFATEELQAAITESDDVARKADDIKTWLSAVLTYQETCVDGITQPELQDAMRKGGMETASQATSNAIAFVDILSPLLNSFKLTSSGRRLLSAEEGKHPSWFLQHDRKLVAAQSRGELRPNVVVAQDGRGDFSSINQALTAMPKNYAGRYVIYVKAGVYKEYVKVTKDMNRVFMYGDGPRKTIVTGSKNYVDGVGTMNTATFGSPLSIPTGQLNYRSLMIVDYDCAAVVGQGFIAKSMGFSNTAGPLKHQAVALRVQSDMAAFFNCRMDGYQDTLYAHTHRQFYRNCVISGTVDFIFGDSAAVLQNCLIIVRRGMDGQQNTVTAHGRKEARSNTGLVIQNCRIVPEKRLFPDRLRIPSFLGRPWKAYSRTVVMESTVGDLIRPEGWMPWDGNLYLDTLYYAEYGNRGPGAGTSGRVKWRGFHVIDKPTAQRFTVNSFIKGNLWIPYAGIRYLGGLKY</sequence>
<dbReference type="SUPFAM" id="SSF51126">
    <property type="entry name" value="Pectin lyase-like"/>
    <property type="match status" value="1"/>
</dbReference>
<keyword evidence="7 10" id="KW-0378">Hydrolase</keyword>
<feature type="domain" description="Pectinesterase inhibitor" evidence="11">
    <location>
        <begin position="40"/>
        <end position="187"/>
    </location>
</feature>
<evidence type="ECO:0000256" key="2">
    <source>
        <dbReference type="ARBA" id="ARBA00005184"/>
    </source>
</evidence>
<dbReference type="Gene3D" id="2.160.20.10">
    <property type="entry name" value="Single-stranded right-handed beta-helix, Pectin lyase-like"/>
    <property type="match status" value="1"/>
</dbReference>
<name>A0A8J5GPE7_ZINOF</name>
<organism evidence="12 13">
    <name type="scientific">Zingiber officinale</name>
    <name type="common">Ginger</name>
    <name type="synonym">Amomum zingiber</name>
    <dbReference type="NCBI Taxonomy" id="94328"/>
    <lineage>
        <taxon>Eukaryota</taxon>
        <taxon>Viridiplantae</taxon>
        <taxon>Streptophyta</taxon>
        <taxon>Embryophyta</taxon>
        <taxon>Tracheophyta</taxon>
        <taxon>Spermatophyta</taxon>
        <taxon>Magnoliopsida</taxon>
        <taxon>Liliopsida</taxon>
        <taxon>Zingiberales</taxon>
        <taxon>Zingiberaceae</taxon>
        <taxon>Zingiber</taxon>
    </lineage>
</organism>
<evidence type="ECO:0000259" key="11">
    <source>
        <dbReference type="SMART" id="SM00856"/>
    </source>
</evidence>
<protein>
    <recommendedName>
        <fullName evidence="5 10">Pectinesterase</fullName>
        <ecNumber evidence="5 10">3.1.1.11</ecNumber>
    </recommendedName>
</protein>
<evidence type="ECO:0000256" key="3">
    <source>
        <dbReference type="ARBA" id="ARBA00006027"/>
    </source>
</evidence>
<dbReference type="Gene3D" id="1.20.140.40">
    <property type="entry name" value="Invertase/pectin methylesterase inhibitor family protein"/>
    <property type="match status" value="1"/>
</dbReference>
<evidence type="ECO:0000256" key="1">
    <source>
        <dbReference type="ARBA" id="ARBA00004191"/>
    </source>
</evidence>
<reference evidence="12 13" key="1">
    <citation type="submission" date="2020-08" db="EMBL/GenBank/DDBJ databases">
        <title>Plant Genome Project.</title>
        <authorList>
            <person name="Zhang R.-G."/>
        </authorList>
    </citation>
    <scope>NUCLEOTIDE SEQUENCE [LARGE SCALE GENOMIC DNA]</scope>
    <source>
        <tissue evidence="12">Rhizome</tissue>
    </source>
</reference>
<evidence type="ECO:0000313" key="12">
    <source>
        <dbReference type="EMBL" id="KAG6511263.1"/>
    </source>
</evidence>
<dbReference type="NCBIfam" id="TIGR01614">
    <property type="entry name" value="PME_inhib"/>
    <property type="match status" value="1"/>
</dbReference>
<comment type="similarity">
    <text evidence="4">In the C-terminal section; belongs to the pectinesterase family.</text>
</comment>
<proteinExistence type="inferred from homology"/>
<dbReference type="SMART" id="SM00856">
    <property type="entry name" value="PMEI"/>
    <property type="match status" value="1"/>
</dbReference>
<keyword evidence="8 10" id="KW-0063">Aspartyl esterase</keyword>
<evidence type="ECO:0000256" key="7">
    <source>
        <dbReference type="ARBA" id="ARBA00022801"/>
    </source>
</evidence>
<dbReference type="InterPro" id="IPR006501">
    <property type="entry name" value="Pectinesterase_inhib_dom"/>
</dbReference>
<dbReference type="EC" id="3.1.1.11" evidence="5 10"/>
<gene>
    <name evidence="12" type="ORF">ZIOFF_029320</name>
</gene>
<dbReference type="InterPro" id="IPR000070">
    <property type="entry name" value="Pectinesterase_cat"/>
</dbReference>
<evidence type="ECO:0000256" key="9">
    <source>
        <dbReference type="PROSITE-ProRule" id="PRU10040"/>
    </source>
</evidence>
<dbReference type="Pfam" id="PF04043">
    <property type="entry name" value="PMEI"/>
    <property type="match status" value="1"/>
</dbReference>
<dbReference type="FunFam" id="2.160.20.10:FF:000029">
    <property type="entry name" value="Pectinesterase 4"/>
    <property type="match status" value="1"/>
</dbReference>
<evidence type="ECO:0000256" key="6">
    <source>
        <dbReference type="ARBA" id="ARBA00022512"/>
    </source>
</evidence>
<dbReference type="Proteomes" id="UP000734854">
    <property type="component" value="Unassembled WGS sequence"/>
</dbReference>
<feature type="active site" evidence="9">
    <location>
        <position position="411"/>
    </location>
</feature>
<dbReference type="InterPro" id="IPR011050">
    <property type="entry name" value="Pectin_lyase_fold/virulence"/>
</dbReference>
<dbReference type="PANTHER" id="PTHR31707">
    <property type="entry name" value="PECTINESTERASE"/>
    <property type="match status" value="1"/>
</dbReference>
<dbReference type="UniPathway" id="UPA00545">
    <property type="reaction ID" value="UER00823"/>
</dbReference>
<dbReference type="GO" id="GO:0004857">
    <property type="term" value="F:enzyme inhibitor activity"/>
    <property type="evidence" value="ECO:0007669"/>
    <property type="project" value="InterPro"/>
</dbReference>
<keyword evidence="6" id="KW-0134">Cell wall</keyword>
<comment type="catalytic activity">
    <reaction evidence="10">
        <text>[(1-&gt;4)-alpha-D-galacturonosyl methyl ester](n) + n H2O = [(1-&gt;4)-alpha-D-galacturonosyl](n) + n methanol + n H(+)</text>
        <dbReference type="Rhea" id="RHEA:22380"/>
        <dbReference type="Rhea" id="RHEA-COMP:14570"/>
        <dbReference type="Rhea" id="RHEA-COMP:14573"/>
        <dbReference type="ChEBI" id="CHEBI:15377"/>
        <dbReference type="ChEBI" id="CHEBI:15378"/>
        <dbReference type="ChEBI" id="CHEBI:17790"/>
        <dbReference type="ChEBI" id="CHEBI:140522"/>
        <dbReference type="ChEBI" id="CHEBI:140523"/>
        <dbReference type="EC" id="3.1.1.11"/>
    </reaction>
</comment>
<comment type="pathway">
    <text evidence="2 10">Glycan metabolism; pectin degradation; 2-dehydro-3-deoxy-D-gluconate from pectin: step 1/5.</text>
</comment>
<evidence type="ECO:0000256" key="10">
    <source>
        <dbReference type="RuleBase" id="RU000589"/>
    </source>
</evidence>
<dbReference type="AlphaFoldDB" id="A0A8J5GPE7"/>
<dbReference type="InterPro" id="IPR012334">
    <property type="entry name" value="Pectin_lyas_fold"/>
</dbReference>
<dbReference type="CDD" id="cd15798">
    <property type="entry name" value="PMEI-like_3"/>
    <property type="match status" value="1"/>
</dbReference>
<dbReference type="GO" id="GO:0045490">
    <property type="term" value="P:pectin catabolic process"/>
    <property type="evidence" value="ECO:0007669"/>
    <property type="project" value="UniProtKB-UniRule"/>
</dbReference>
<accession>A0A8J5GPE7</accession>
<comment type="similarity">
    <text evidence="3">In the N-terminal section; belongs to the PMEI family.</text>
</comment>
<dbReference type="InterPro" id="IPR035513">
    <property type="entry name" value="Invertase/methylesterase_inhib"/>
</dbReference>
<dbReference type="GO" id="GO:0042545">
    <property type="term" value="P:cell wall modification"/>
    <property type="evidence" value="ECO:0007669"/>
    <property type="project" value="UniProtKB-UniRule"/>
</dbReference>
<comment type="caution">
    <text evidence="12">The sequence shown here is derived from an EMBL/GenBank/DDBJ whole genome shotgun (WGS) entry which is preliminary data.</text>
</comment>
<dbReference type="PROSITE" id="PS00503">
    <property type="entry name" value="PECTINESTERASE_2"/>
    <property type="match status" value="1"/>
</dbReference>
<keyword evidence="13" id="KW-1185">Reference proteome</keyword>
<dbReference type="GO" id="GO:0030599">
    <property type="term" value="F:pectinesterase activity"/>
    <property type="evidence" value="ECO:0007669"/>
    <property type="project" value="UniProtKB-UniRule"/>
</dbReference>
<evidence type="ECO:0000256" key="8">
    <source>
        <dbReference type="ARBA" id="ARBA00023085"/>
    </source>
</evidence>
<dbReference type="EMBL" id="JACMSC010000008">
    <property type="protein sequence ID" value="KAG6511263.1"/>
    <property type="molecule type" value="Genomic_DNA"/>
</dbReference>
<evidence type="ECO:0000313" key="13">
    <source>
        <dbReference type="Proteomes" id="UP000734854"/>
    </source>
</evidence>
<comment type="subcellular location">
    <subcellularLocation>
        <location evidence="1">Secreted</location>
        <location evidence="1">Cell wall</location>
    </subcellularLocation>
</comment>
<evidence type="ECO:0000256" key="5">
    <source>
        <dbReference type="ARBA" id="ARBA00013229"/>
    </source>
</evidence>
<keyword evidence="6" id="KW-0964">Secreted</keyword>
<dbReference type="SUPFAM" id="SSF101148">
    <property type="entry name" value="Plant invertase/pectin methylesterase inhibitor"/>
    <property type="match status" value="1"/>
</dbReference>